<dbReference type="EMBL" id="GGEC01024832">
    <property type="protein sequence ID" value="MBX05316.1"/>
    <property type="molecule type" value="Transcribed_RNA"/>
</dbReference>
<dbReference type="AlphaFoldDB" id="A0A2P2KHZ4"/>
<sequence>MTSEKFLKSKIIIVIDLCNIPFHKSRKKMETIKERILFQEYKQVKTKMNLFQAQWKL</sequence>
<name>A0A2P2KHZ4_RHIMU</name>
<reference evidence="1" key="1">
    <citation type="submission" date="2018-02" db="EMBL/GenBank/DDBJ databases">
        <title>Rhizophora mucronata_Transcriptome.</title>
        <authorList>
            <person name="Meera S.P."/>
            <person name="Sreeshan A."/>
            <person name="Augustine A."/>
        </authorList>
    </citation>
    <scope>NUCLEOTIDE SEQUENCE</scope>
    <source>
        <tissue evidence="1">Leaf</tissue>
    </source>
</reference>
<protein>
    <submittedName>
        <fullName evidence="1">Uncharacterized protein</fullName>
    </submittedName>
</protein>
<accession>A0A2P2KHZ4</accession>
<evidence type="ECO:0000313" key="1">
    <source>
        <dbReference type="EMBL" id="MBX05316.1"/>
    </source>
</evidence>
<proteinExistence type="predicted"/>
<organism evidence="1">
    <name type="scientific">Rhizophora mucronata</name>
    <name type="common">Asiatic mangrove</name>
    <dbReference type="NCBI Taxonomy" id="61149"/>
    <lineage>
        <taxon>Eukaryota</taxon>
        <taxon>Viridiplantae</taxon>
        <taxon>Streptophyta</taxon>
        <taxon>Embryophyta</taxon>
        <taxon>Tracheophyta</taxon>
        <taxon>Spermatophyta</taxon>
        <taxon>Magnoliopsida</taxon>
        <taxon>eudicotyledons</taxon>
        <taxon>Gunneridae</taxon>
        <taxon>Pentapetalae</taxon>
        <taxon>rosids</taxon>
        <taxon>fabids</taxon>
        <taxon>Malpighiales</taxon>
        <taxon>Rhizophoraceae</taxon>
        <taxon>Rhizophora</taxon>
    </lineage>
</organism>